<feature type="domain" description="DNA methylase N-4/N-6" evidence="9">
    <location>
        <begin position="21"/>
        <end position="297"/>
    </location>
</feature>
<keyword evidence="11" id="KW-1185">Reference proteome</keyword>
<dbReference type="Pfam" id="PF01555">
    <property type="entry name" value="N6_N4_Mtase"/>
    <property type="match status" value="1"/>
</dbReference>
<evidence type="ECO:0000256" key="2">
    <source>
        <dbReference type="ARBA" id="ARBA00022603"/>
    </source>
</evidence>
<evidence type="ECO:0000259" key="9">
    <source>
        <dbReference type="Pfam" id="PF01555"/>
    </source>
</evidence>
<name>A0ABS2G660_FUSMR</name>
<evidence type="ECO:0000256" key="1">
    <source>
        <dbReference type="ARBA" id="ARBA00010203"/>
    </source>
</evidence>
<gene>
    <name evidence="10" type="ORF">H6A04_11005</name>
</gene>
<dbReference type="SUPFAM" id="SSF53335">
    <property type="entry name" value="S-adenosyl-L-methionine-dependent methyltransferases"/>
    <property type="match status" value="1"/>
</dbReference>
<evidence type="ECO:0000256" key="4">
    <source>
        <dbReference type="ARBA" id="ARBA00022691"/>
    </source>
</evidence>
<sequence>MLKVIEGDCLEVLKTLPNNYIDCVVTSPPYWRLRDYNHKQQLGMEETPEEYINKLCNIFDEIYRVLKDTGTVFVNIGDSYSKSNTISPKGKRGFSQDKNQIINKNKCVAKKKSLVGVPAMFQLEMIKRGWILRNKIIWNKTNIMPESVKDRFTNDYEEIFFFTKNEKYFFNKLYEPFSEKTLTAFKDGKVPTSHAYLRAGISKSGMRENKEWLAVVSEKGRNMRAVWKIGNTGIKESHFSTFPKEIVRRCIESGCPSNGIVLDCFLGSGTTLNVAKKLGRNAIGIELNRSYIKIAEKLIGNTLFQKLEIKYNCKYCSYYINDLCSKFKDFILPTVELQNKCGGNYENSN</sequence>
<keyword evidence="2" id="KW-0489">Methyltransferase</keyword>
<protein>
    <recommendedName>
        <fullName evidence="8">Methyltransferase</fullName>
        <ecNumber evidence="8">2.1.1.-</ecNumber>
    </recommendedName>
</protein>
<dbReference type="Gene3D" id="3.40.50.150">
    <property type="entry name" value="Vaccinia Virus protein VP39"/>
    <property type="match status" value="1"/>
</dbReference>
<accession>A0ABS2G660</accession>
<dbReference type="PANTHER" id="PTHR13370">
    <property type="entry name" value="RNA METHYLASE-RELATED"/>
    <property type="match status" value="1"/>
</dbReference>
<comment type="similarity">
    <text evidence="1">Belongs to the N(4)/N(6)-methyltransferase family. N(4) subfamily.</text>
</comment>
<dbReference type="InterPro" id="IPR002941">
    <property type="entry name" value="DNA_methylase_N4/N6"/>
</dbReference>
<dbReference type="RefSeq" id="WP_204716787.1">
    <property type="nucleotide sequence ID" value="NZ_JACJLT010000202.1"/>
</dbReference>
<keyword evidence="6" id="KW-0238">DNA-binding</keyword>
<evidence type="ECO:0000256" key="6">
    <source>
        <dbReference type="ARBA" id="ARBA00023125"/>
    </source>
</evidence>
<evidence type="ECO:0000256" key="3">
    <source>
        <dbReference type="ARBA" id="ARBA00022679"/>
    </source>
</evidence>
<evidence type="ECO:0000256" key="8">
    <source>
        <dbReference type="RuleBase" id="RU362026"/>
    </source>
</evidence>
<dbReference type="InterPro" id="IPR001091">
    <property type="entry name" value="RM_Methyltransferase"/>
</dbReference>
<dbReference type="PROSITE" id="PS00093">
    <property type="entry name" value="N4_MTASE"/>
    <property type="match status" value="1"/>
</dbReference>
<dbReference type="PANTHER" id="PTHR13370:SF3">
    <property type="entry name" value="TRNA (GUANINE(10)-N2)-METHYLTRANSFERASE HOMOLOG"/>
    <property type="match status" value="1"/>
</dbReference>
<comment type="caution">
    <text evidence="10">The sequence shown here is derived from an EMBL/GenBank/DDBJ whole genome shotgun (WGS) entry which is preliminary data.</text>
</comment>
<proteinExistence type="inferred from homology"/>
<evidence type="ECO:0000313" key="10">
    <source>
        <dbReference type="EMBL" id="MBM6876163.1"/>
    </source>
</evidence>
<evidence type="ECO:0000256" key="7">
    <source>
        <dbReference type="ARBA" id="ARBA00049120"/>
    </source>
</evidence>
<dbReference type="Proteomes" id="UP000728968">
    <property type="component" value="Unassembled WGS sequence"/>
</dbReference>
<dbReference type="InterPro" id="IPR017985">
    <property type="entry name" value="MeTrfase_CN4_CS"/>
</dbReference>
<dbReference type="EMBL" id="JACJLT010000202">
    <property type="protein sequence ID" value="MBM6876163.1"/>
    <property type="molecule type" value="Genomic_DNA"/>
</dbReference>
<dbReference type="PRINTS" id="PR00508">
    <property type="entry name" value="S21N4MTFRASE"/>
</dbReference>
<evidence type="ECO:0000313" key="11">
    <source>
        <dbReference type="Proteomes" id="UP000728968"/>
    </source>
</evidence>
<reference evidence="10 11" key="1">
    <citation type="journal article" date="2021" name="Sci. Rep.">
        <title>The distribution of antibiotic resistance genes in chicken gut microbiota commensals.</title>
        <authorList>
            <person name="Juricova H."/>
            <person name="Matiasovicova J."/>
            <person name="Kubasova T."/>
            <person name="Cejkova D."/>
            <person name="Rychlik I."/>
        </authorList>
    </citation>
    <scope>NUCLEOTIDE SEQUENCE [LARGE SCALE GENOMIC DNA]</scope>
    <source>
        <strain evidence="10 11">An425</strain>
    </source>
</reference>
<evidence type="ECO:0000256" key="5">
    <source>
        <dbReference type="ARBA" id="ARBA00022747"/>
    </source>
</evidence>
<dbReference type="EC" id="2.1.1.-" evidence="8"/>
<comment type="catalytic activity">
    <reaction evidence="7">
        <text>a 2'-deoxycytidine in DNA + S-adenosyl-L-methionine = an N(4)-methyl-2'-deoxycytidine in DNA + S-adenosyl-L-homocysteine + H(+)</text>
        <dbReference type="Rhea" id="RHEA:16857"/>
        <dbReference type="Rhea" id="RHEA-COMP:11369"/>
        <dbReference type="Rhea" id="RHEA-COMP:13674"/>
        <dbReference type="ChEBI" id="CHEBI:15378"/>
        <dbReference type="ChEBI" id="CHEBI:57856"/>
        <dbReference type="ChEBI" id="CHEBI:59789"/>
        <dbReference type="ChEBI" id="CHEBI:85452"/>
        <dbReference type="ChEBI" id="CHEBI:137933"/>
        <dbReference type="EC" id="2.1.1.113"/>
    </reaction>
</comment>
<dbReference type="InterPro" id="IPR029063">
    <property type="entry name" value="SAM-dependent_MTases_sf"/>
</dbReference>
<keyword evidence="5" id="KW-0680">Restriction system</keyword>
<keyword evidence="4" id="KW-0949">S-adenosyl-L-methionine</keyword>
<organism evidence="10 11">
    <name type="scientific">Fusobacterium mortiferum</name>
    <dbReference type="NCBI Taxonomy" id="850"/>
    <lineage>
        <taxon>Bacteria</taxon>
        <taxon>Fusobacteriati</taxon>
        <taxon>Fusobacteriota</taxon>
        <taxon>Fusobacteriia</taxon>
        <taxon>Fusobacteriales</taxon>
        <taxon>Fusobacteriaceae</taxon>
        <taxon>Fusobacterium</taxon>
    </lineage>
</organism>
<keyword evidence="3" id="KW-0808">Transferase</keyword>